<feature type="region of interest" description="Disordered" evidence="1">
    <location>
        <begin position="98"/>
        <end position="119"/>
    </location>
</feature>
<organism evidence="2 3">
    <name type="scientific">Papilio xuthus</name>
    <name type="common">Asian swallowtail butterfly</name>
    <dbReference type="NCBI Taxonomy" id="66420"/>
    <lineage>
        <taxon>Eukaryota</taxon>
        <taxon>Metazoa</taxon>
        <taxon>Ecdysozoa</taxon>
        <taxon>Arthropoda</taxon>
        <taxon>Hexapoda</taxon>
        <taxon>Insecta</taxon>
        <taxon>Pterygota</taxon>
        <taxon>Neoptera</taxon>
        <taxon>Endopterygota</taxon>
        <taxon>Lepidoptera</taxon>
        <taxon>Glossata</taxon>
        <taxon>Ditrysia</taxon>
        <taxon>Papilionoidea</taxon>
        <taxon>Papilionidae</taxon>
        <taxon>Papilioninae</taxon>
        <taxon>Papilio</taxon>
    </lineage>
</organism>
<evidence type="ECO:0000256" key="1">
    <source>
        <dbReference type="SAM" id="MobiDB-lite"/>
    </source>
</evidence>
<proteinExistence type="predicted"/>
<dbReference type="AlphaFoldDB" id="A0A194PEG8"/>
<feature type="compositionally biased region" description="Basic and acidic residues" evidence="1">
    <location>
        <begin position="106"/>
        <end position="119"/>
    </location>
</feature>
<dbReference type="Proteomes" id="UP000053268">
    <property type="component" value="Unassembled WGS sequence"/>
</dbReference>
<accession>A0A194PEG8</accession>
<evidence type="ECO:0000313" key="3">
    <source>
        <dbReference type="Proteomes" id="UP000053268"/>
    </source>
</evidence>
<evidence type="ECO:0000313" key="2">
    <source>
        <dbReference type="EMBL" id="KPI91423.1"/>
    </source>
</evidence>
<keyword evidence="3" id="KW-1185">Reference proteome</keyword>
<name>A0A194PEG8_PAPXU</name>
<feature type="region of interest" description="Disordered" evidence="1">
    <location>
        <begin position="155"/>
        <end position="213"/>
    </location>
</feature>
<reference evidence="2 3" key="1">
    <citation type="journal article" date="2015" name="Nat. Commun.">
        <title>Outbred genome sequencing and CRISPR/Cas9 gene editing in butterflies.</title>
        <authorList>
            <person name="Li X."/>
            <person name="Fan D."/>
            <person name="Zhang W."/>
            <person name="Liu G."/>
            <person name="Zhang L."/>
            <person name="Zhao L."/>
            <person name="Fang X."/>
            <person name="Chen L."/>
            <person name="Dong Y."/>
            <person name="Chen Y."/>
            <person name="Ding Y."/>
            <person name="Zhao R."/>
            <person name="Feng M."/>
            <person name="Zhu Y."/>
            <person name="Feng Y."/>
            <person name="Jiang X."/>
            <person name="Zhu D."/>
            <person name="Xiang H."/>
            <person name="Feng X."/>
            <person name="Li S."/>
            <person name="Wang J."/>
            <person name="Zhang G."/>
            <person name="Kronforst M.R."/>
            <person name="Wang W."/>
        </authorList>
    </citation>
    <scope>NUCLEOTIDE SEQUENCE [LARGE SCALE GENOMIC DNA]</scope>
    <source>
        <strain evidence="2">Ya'a_city_454_Px</strain>
        <tissue evidence="2">Whole body</tissue>
    </source>
</reference>
<protein>
    <submittedName>
        <fullName evidence="2">Uncharacterized protein</fullName>
    </submittedName>
</protein>
<dbReference type="EMBL" id="KQ459606">
    <property type="protein sequence ID" value="KPI91423.1"/>
    <property type="molecule type" value="Genomic_DNA"/>
</dbReference>
<gene>
    <name evidence="2" type="ORF">RR46_14927</name>
</gene>
<sequence>MVKKIWKVNYKKDFKSRGKEVSLPRLGTGTITARRRRDPCAVSAGGVRVVVQHLQIKKQYKITSFWGRRNRGRMRDCWCRTVSSTLSGHEALHILEDGEASTPGDTHSEEPPPSKGAAEHIKTVVRTLETNEGRHDNSCLKPLIRRELTWSAALPNHKRAPGADGSSTATDPAMLPGFSKETSESGLPPHSLEDRCGCLKKKRKEGISKVLKN</sequence>